<dbReference type="Proteomes" id="UP001500218">
    <property type="component" value="Unassembled WGS sequence"/>
</dbReference>
<feature type="transmembrane region" description="Helical" evidence="1">
    <location>
        <begin position="316"/>
        <end position="335"/>
    </location>
</feature>
<feature type="transmembrane region" description="Helical" evidence="1">
    <location>
        <begin position="347"/>
        <end position="366"/>
    </location>
</feature>
<evidence type="ECO:0000313" key="3">
    <source>
        <dbReference type="Proteomes" id="UP001500218"/>
    </source>
</evidence>
<feature type="transmembrane region" description="Helical" evidence="1">
    <location>
        <begin position="386"/>
        <end position="409"/>
    </location>
</feature>
<dbReference type="RefSeq" id="WP_344126639.1">
    <property type="nucleotide sequence ID" value="NZ_BAAALT010000020.1"/>
</dbReference>
<keyword evidence="1" id="KW-0812">Transmembrane</keyword>
<feature type="transmembrane region" description="Helical" evidence="1">
    <location>
        <begin position="149"/>
        <end position="166"/>
    </location>
</feature>
<name>A0ABN2LI99_9ACTN</name>
<feature type="transmembrane region" description="Helical" evidence="1">
    <location>
        <begin position="248"/>
        <end position="269"/>
    </location>
</feature>
<organism evidence="2 3">
    <name type="scientific">Luedemannella flava</name>
    <dbReference type="NCBI Taxonomy" id="349316"/>
    <lineage>
        <taxon>Bacteria</taxon>
        <taxon>Bacillati</taxon>
        <taxon>Actinomycetota</taxon>
        <taxon>Actinomycetes</taxon>
        <taxon>Micromonosporales</taxon>
        <taxon>Micromonosporaceae</taxon>
        <taxon>Luedemannella</taxon>
    </lineage>
</organism>
<keyword evidence="1" id="KW-1133">Transmembrane helix</keyword>
<accession>A0ABN2LI99</accession>
<comment type="caution">
    <text evidence="2">The sequence shown here is derived from an EMBL/GenBank/DDBJ whole genome shotgun (WGS) entry which is preliminary data.</text>
</comment>
<protein>
    <recommendedName>
        <fullName evidence="4">Membrane protein 6-pyruvoyl-tetrahydropterin synthase-related domain-containing protein</fullName>
    </recommendedName>
</protein>
<feature type="transmembrane region" description="Helical" evidence="1">
    <location>
        <begin position="29"/>
        <end position="50"/>
    </location>
</feature>
<reference evidence="2 3" key="1">
    <citation type="journal article" date="2019" name="Int. J. Syst. Evol. Microbiol.">
        <title>The Global Catalogue of Microorganisms (GCM) 10K type strain sequencing project: providing services to taxonomists for standard genome sequencing and annotation.</title>
        <authorList>
            <consortium name="The Broad Institute Genomics Platform"/>
            <consortium name="The Broad Institute Genome Sequencing Center for Infectious Disease"/>
            <person name="Wu L."/>
            <person name="Ma J."/>
        </authorList>
    </citation>
    <scope>NUCLEOTIDE SEQUENCE [LARGE SCALE GENOMIC DNA]</scope>
    <source>
        <strain evidence="2 3">JCM 13250</strain>
    </source>
</reference>
<keyword evidence="1" id="KW-0472">Membrane</keyword>
<gene>
    <name evidence="2" type="ORF">GCM10009682_09620</name>
</gene>
<dbReference type="EMBL" id="BAAALT010000020">
    <property type="protein sequence ID" value="GAA1789684.1"/>
    <property type="molecule type" value="Genomic_DNA"/>
</dbReference>
<feature type="transmembrane region" description="Helical" evidence="1">
    <location>
        <begin position="416"/>
        <end position="434"/>
    </location>
</feature>
<feature type="transmembrane region" description="Helical" evidence="1">
    <location>
        <begin position="104"/>
        <end position="137"/>
    </location>
</feature>
<feature type="transmembrane region" description="Helical" evidence="1">
    <location>
        <begin position="219"/>
        <end position="236"/>
    </location>
</feature>
<sequence length="593" mass="66887">MTAVELDCPETSTESAAPRPRPRLWAQRLWREIFFATIIAGTVTLCLSPLRRAGWPRNHEALHFANRTAVYADHFRHGDLLPVWSSLNAFHMGTPFPLFYHKTFYFVSASLYLVLGAMKLSIVLAIAVFMFAGAYGMRAATHELTGRRLLAFSAPVVLLLANYTFTDWLIRGAMAELTAMMLVPWLLWWCLRLVRRGTWSWWIVPIYFLLFNAHNALTMYATVPLAIAGTVFLVKERRRGLAAVWRPALLSAGGIVVLLVPLFVVQWGFLDDYNPGKVTQAGYKASERFREFSTYFVNSDFRWLRDAHKFTTQIDYGIWLPLALFVVAGAAAVALRHRPAMSVVGRVMFSPAGAFLVVTATVMLMLQCSFTRPLYQAVSILEFLQFPWRLLAFITPLGILLVAHVAGNLRVLGRRVMLVLALCWVATFAVLSPLHHDFQYNFYPQQRIDLATAPSPTAANMGIGEYLPRVAVDGHEMPSVEVMAAYEAMYTKRRQTEVIRGSCTIRALRRTSLDPRTLSYRIACTQPSTVALPISYSRFHRVRVKAAGEAAVRTFRDRSDPRLMVDLPGRDGMLVVVRLPSMASVLRQLLIPR</sequence>
<evidence type="ECO:0008006" key="4">
    <source>
        <dbReference type="Google" id="ProtNLM"/>
    </source>
</evidence>
<proteinExistence type="predicted"/>
<evidence type="ECO:0000313" key="2">
    <source>
        <dbReference type="EMBL" id="GAA1789684.1"/>
    </source>
</evidence>
<evidence type="ECO:0000256" key="1">
    <source>
        <dbReference type="SAM" id="Phobius"/>
    </source>
</evidence>
<keyword evidence="3" id="KW-1185">Reference proteome</keyword>